<protein>
    <recommendedName>
        <fullName evidence="3">Crinkler effector protein N-terminal domain-containing protein</fullName>
    </recommendedName>
</protein>
<gene>
    <name evidence="1" type="ORF">PR001_g30652</name>
</gene>
<feature type="non-terminal residue" evidence="1">
    <location>
        <position position="487"/>
    </location>
</feature>
<sequence>MAPAGVMVRLEADALNSISTLYFKESLWTYGFIRALLTYCREHYEAGMIHFEEKTTLHVSKCNVDAVYEACRELTREEKLLPFFILDEMTPNANIEAGGKNVAAFQRNVFRACGLVVIVMGTDSKISNLVSQSVGSYSETRHQWMSVVPRFPPYQVVHHTTENEEVWKKIVEQFPVLKYIAEGSRGRFSRCFVEEVLKYVAGRTTVRLRDLLDDAFGKVCLRTHKGKQFMSNDDGKYAQLMAISYTNAEDSLPPTDVDMGAPPLKKRKTDVGTKSMHLHFANLMDTRLTDVFLASKQLVLDNEKQWKPLCCFPGMKEDLLLYLAIMGGKSYSGYYNPQLQKTHSTKKVFLDYMEGKGFSVSENKAAKSNNYKTFENMISHAIFCASRRNGVAGILFDNFFGWLLGELQNDLTMVEMTHDSKPIVASKLFDGYKKNMPSMMIPFLTPPNVEWPQGILDLNTDFDCNFGHLVRARNDERCDVYVKGEER</sequence>
<dbReference type="AlphaFoldDB" id="A0A6A3GQB3"/>
<reference evidence="1 2" key="1">
    <citation type="submission" date="2018-09" db="EMBL/GenBank/DDBJ databases">
        <title>Genomic investigation of the strawberry pathogen Phytophthora fragariae indicates pathogenicity is determined by transcriptional variation in three key races.</title>
        <authorList>
            <person name="Adams T.M."/>
            <person name="Armitage A.D."/>
            <person name="Sobczyk M.K."/>
            <person name="Bates H.J."/>
            <person name="Dunwell J.M."/>
            <person name="Nellist C.F."/>
            <person name="Harrison R.J."/>
        </authorList>
    </citation>
    <scope>NUCLEOTIDE SEQUENCE [LARGE SCALE GENOMIC DNA]</scope>
    <source>
        <strain evidence="1 2">SCRP249</strain>
    </source>
</reference>
<organism evidence="1 2">
    <name type="scientific">Phytophthora rubi</name>
    <dbReference type="NCBI Taxonomy" id="129364"/>
    <lineage>
        <taxon>Eukaryota</taxon>
        <taxon>Sar</taxon>
        <taxon>Stramenopiles</taxon>
        <taxon>Oomycota</taxon>
        <taxon>Peronosporomycetes</taxon>
        <taxon>Peronosporales</taxon>
        <taxon>Peronosporaceae</taxon>
        <taxon>Phytophthora</taxon>
    </lineage>
</organism>
<evidence type="ECO:0000313" key="1">
    <source>
        <dbReference type="EMBL" id="KAE8959642.1"/>
    </source>
</evidence>
<comment type="caution">
    <text evidence="1">The sequence shown here is derived from an EMBL/GenBank/DDBJ whole genome shotgun (WGS) entry which is preliminary data.</text>
</comment>
<dbReference type="EMBL" id="QXFV01007091">
    <property type="protein sequence ID" value="KAE8959642.1"/>
    <property type="molecule type" value="Genomic_DNA"/>
</dbReference>
<dbReference type="Proteomes" id="UP000429607">
    <property type="component" value="Unassembled WGS sequence"/>
</dbReference>
<accession>A0A6A3GQB3</accession>
<evidence type="ECO:0000313" key="2">
    <source>
        <dbReference type="Proteomes" id="UP000429607"/>
    </source>
</evidence>
<name>A0A6A3GQB3_9STRA</name>
<evidence type="ECO:0008006" key="3">
    <source>
        <dbReference type="Google" id="ProtNLM"/>
    </source>
</evidence>
<proteinExistence type="predicted"/>